<keyword evidence="3" id="KW-1185">Reference proteome</keyword>
<reference evidence="2 3" key="1">
    <citation type="journal article" date="2019" name="Nat. Ecol. Evol.">
        <title>Megaphylogeny resolves global patterns of mushroom evolution.</title>
        <authorList>
            <person name="Varga T."/>
            <person name="Krizsan K."/>
            <person name="Foldi C."/>
            <person name="Dima B."/>
            <person name="Sanchez-Garcia M."/>
            <person name="Sanchez-Ramirez S."/>
            <person name="Szollosi G.J."/>
            <person name="Szarkandi J.G."/>
            <person name="Papp V."/>
            <person name="Albert L."/>
            <person name="Andreopoulos W."/>
            <person name="Angelini C."/>
            <person name="Antonin V."/>
            <person name="Barry K.W."/>
            <person name="Bougher N.L."/>
            <person name="Buchanan P."/>
            <person name="Buyck B."/>
            <person name="Bense V."/>
            <person name="Catcheside P."/>
            <person name="Chovatia M."/>
            <person name="Cooper J."/>
            <person name="Damon W."/>
            <person name="Desjardin D."/>
            <person name="Finy P."/>
            <person name="Geml J."/>
            <person name="Haridas S."/>
            <person name="Hughes K."/>
            <person name="Justo A."/>
            <person name="Karasinski D."/>
            <person name="Kautmanova I."/>
            <person name="Kiss B."/>
            <person name="Kocsube S."/>
            <person name="Kotiranta H."/>
            <person name="LaButti K.M."/>
            <person name="Lechner B.E."/>
            <person name="Liimatainen K."/>
            <person name="Lipzen A."/>
            <person name="Lukacs Z."/>
            <person name="Mihaltcheva S."/>
            <person name="Morgado L.N."/>
            <person name="Niskanen T."/>
            <person name="Noordeloos M.E."/>
            <person name="Ohm R.A."/>
            <person name="Ortiz-Santana B."/>
            <person name="Ovrebo C."/>
            <person name="Racz N."/>
            <person name="Riley R."/>
            <person name="Savchenko A."/>
            <person name="Shiryaev A."/>
            <person name="Soop K."/>
            <person name="Spirin V."/>
            <person name="Szebenyi C."/>
            <person name="Tomsovsky M."/>
            <person name="Tulloss R.E."/>
            <person name="Uehling J."/>
            <person name="Grigoriev I.V."/>
            <person name="Vagvolgyi C."/>
            <person name="Papp T."/>
            <person name="Martin F.M."/>
            <person name="Miettinen O."/>
            <person name="Hibbett D.S."/>
            <person name="Nagy L.G."/>
        </authorList>
    </citation>
    <scope>NUCLEOTIDE SEQUENCE [LARGE SCALE GENOMIC DNA]</scope>
    <source>
        <strain evidence="2 3">HHB13444</strain>
    </source>
</reference>
<dbReference type="Proteomes" id="UP000308197">
    <property type="component" value="Unassembled WGS sequence"/>
</dbReference>
<sequence length="1087" mass="118371">MSTLNNNANRMRGKKTGTGLTSVHPNPPVVLVAATPISISDDDEIPVATEDEGTPTPVTPTNSMKRPGDNLPSLANGTSAISSGPTQAPHANTGAGAGGDDEGNIAAQEVQVNNPPSSPNLRPLQDPQMLAGLGDDDFDELPQPMFINPCVFIGPMNANRDVDEEIVHDTNRAIDADVAAMSTPLSSPIYVPSSSDSPAPVRGNLDALTQSDFVFGGTAPGDADSTNDFWHHFPTPLITNSNLPSALATPLVTTGTHNIAAATPSSLMGMPSTATGLLFGNPNHLLNGENIAPGRAPARTDGQDARGRGRENEQEEEAGLDVADAKQDSPRRRKEKTLGEVEIDPKVSEEDDGIVQEHSRESERVLQPVGYGRQPGWYSAGNELRPGRWEAERNSSDAAPSGEYNMSGSFPTPHAVTNSTRSAPSVFASGWRSASWYRSRRTTLMTVDDPSSDGEKNDDDASILTTSPLLQPSPTPGRGASRATGAATELMAQSVTATGRSRLQVIMEDDAERQGLGDERRYTRRSREETRRWAATVEDADDEDEEEEGELRYYDTTTRGRGRDQASSASARGRSPFDEGERGHAHRDGRSAQGQGGDWSPRFRADKSRNYGQDEDARRSGSGRATRSSRAMHHDNARGREYFRDESDQEGDVQMSYGRSRASSTSLYDRDRGGEVVMSATRTHATLDLDDNLPAALKAGGSDDEDFVDDSPTPIPQLGDPYVYRQDPENFLEGMARAWQRDVWTQAKKNVLLLNTYNPRYVFSHGANSETADAVRRKITLVTGENDFTVTAPFRTEGWTGKGPYLWAIVGLSTEGMELILRRRVWSYKEITFFPARRSLQISDWILALEGLLTDDIDEITRIVRSTLERPSVRAPIEDMLQSNPEYAGIPVKEALRRVMATLRITLYRLDNNSIVVNVFMHSPTQSVTAWRKWVAELRRLTFGNFDVSVAFPRRVTACSGCLGIDHLDHICPFVQMAGWNGPQAGENTYVGPGARNHQTQGRGRGGAIRGELGRQTRPGQERGRDGSATRSMRGGRGGHTSVHGGSNGRTAQNGNQSMRGRGGVPWADKRFFGRDFGSRGRGGGRF</sequence>
<feature type="compositionally biased region" description="Acidic residues" evidence="1">
    <location>
        <begin position="538"/>
        <end position="549"/>
    </location>
</feature>
<organism evidence="2 3">
    <name type="scientific">Polyporus arcularius HHB13444</name>
    <dbReference type="NCBI Taxonomy" id="1314778"/>
    <lineage>
        <taxon>Eukaryota</taxon>
        <taxon>Fungi</taxon>
        <taxon>Dikarya</taxon>
        <taxon>Basidiomycota</taxon>
        <taxon>Agaricomycotina</taxon>
        <taxon>Agaricomycetes</taxon>
        <taxon>Polyporales</taxon>
        <taxon>Polyporaceae</taxon>
        <taxon>Polyporus</taxon>
    </lineage>
</organism>
<feature type="region of interest" description="Disordered" evidence="1">
    <location>
        <begin position="501"/>
        <end position="669"/>
    </location>
</feature>
<protein>
    <submittedName>
        <fullName evidence="2">Uncharacterized protein</fullName>
    </submittedName>
</protein>
<feature type="compositionally biased region" description="Basic and acidic residues" evidence="1">
    <location>
        <begin position="575"/>
        <end position="590"/>
    </location>
</feature>
<dbReference type="STRING" id="1314778.A0A5C3P4G3"/>
<feature type="compositionally biased region" description="Low complexity" evidence="1">
    <location>
        <begin position="462"/>
        <end position="486"/>
    </location>
</feature>
<dbReference type="AlphaFoldDB" id="A0A5C3P4G3"/>
<name>A0A5C3P4G3_9APHY</name>
<feature type="compositionally biased region" description="Basic and acidic residues" evidence="1">
    <location>
        <begin position="385"/>
        <end position="395"/>
    </location>
</feature>
<feature type="region of interest" description="Disordered" evidence="1">
    <location>
        <begin position="701"/>
        <end position="722"/>
    </location>
</feature>
<dbReference type="InParanoid" id="A0A5C3P4G3"/>
<feature type="region of interest" description="Disordered" evidence="1">
    <location>
        <begin position="446"/>
        <end position="486"/>
    </location>
</feature>
<feature type="region of interest" description="Disordered" evidence="1">
    <location>
        <begin position="46"/>
        <end position="102"/>
    </location>
</feature>
<feature type="compositionally biased region" description="Basic and acidic residues" evidence="1">
    <location>
        <begin position="355"/>
        <end position="364"/>
    </location>
</feature>
<dbReference type="EMBL" id="ML211730">
    <property type="protein sequence ID" value="TFK80663.1"/>
    <property type="molecule type" value="Genomic_DNA"/>
</dbReference>
<feature type="compositionally biased region" description="Low complexity" evidence="1">
    <location>
        <begin position="620"/>
        <end position="629"/>
    </location>
</feature>
<feature type="compositionally biased region" description="Polar residues" evidence="1">
    <location>
        <begin position="1049"/>
        <end position="1059"/>
    </location>
</feature>
<proteinExistence type="predicted"/>
<feature type="region of interest" description="Disordered" evidence="1">
    <location>
        <begin position="288"/>
        <end position="407"/>
    </location>
</feature>
<feature type="compositionally biased region" description="Basic and acidic residues" evidence="1">
    <location>
        <begin position="1068"/>
        <end position="1079"/>
    </location>
</feature>
<evidence type="ECO:0000313" key="3">
    <source>
        <dbReference type="Proteomes" id="UP000308197"/>
    </source>
</evidence>
<evidence type="ECO:0000313" key="2">
    <source>
        <dbReference type="EMBL" id="TFK80663.1"/>
    </source>
</evidence>
<accession>A0A5C3P4G3</accession>
<feature type="compositionally biased region" description="Basic and acidic residues" evidence="1">
    <location>
        <begin position="512"/>
        <end position="532"/>
    </location>
</feature>
<feature type="compositionally biased region" description="Basic and acidic residues" evidence="1">
    <location>
        <begin position="632"/>
        <end position="646"/>
    </location>
</feature>
<feature type="compositionally biased region" description="Basic and acidic residues" evidence="1">
    <location>
        <begin position="323"/>
        <end position="348"/>
    </location>
</feature>
<evidence type="ECO:0000256" key="1">
    <source>
        <dbReference type="SAM" id="MobiDB-lite"/>
    </source>
</evidence>
<feature type="compositionally biased region" description="Polar residues" evidence="1">
    <location>
        <begin position="73"/>
        <end position="90"/>
    </location>
</feature>
<gene>
    <name evidence="2" type="ORF">K466DRAFT_569508</name>
</gene>
<feature type="compositionally biased region" description="Basic and acidic residues" evidence="1">
    <location>
        <begin position="1012"/>
        <end position="1028"/>
    </location>
</feature>
<feature type="compositionally biased region" description="Acidic residues" evidence="1">
    <location>
        <begin position="450"/>
        <end position="461"/>
    </location>
</feature>
<feature type="compositionally biased region" description="Basic and acidic residues" evidence="1">
    <location>
        <begin position="301"/>
        <end position="312"/>
    </location>
</feature>
<feature type="region of interest" description="Disordered" evidence="1">
    <location>
        <begin position="988"/>
        <end position="1087"/>
    </location>
</feature>
<feature type="region of interest" description="Disordered" evidence="1">
    <location>
        <begin position="1"/>
        <end position="27"/>
    </location>
</feature>